<proteinExistence type="inferred from homology"/>
<dbReference type="GO" id="GO:0006412">
    <property type="term" value="P:translation"/>
    <property type="evidence" value="ECO:0007669"/>
    <property type="project" value="InterPro"/>
</dbReference>
<evidence type="ECO:0000256" key="4">
    <source>
        <dbReference type="RuleBase" id="RU000660"/>
    </source>
</evidence>
<evidence type="ECO:0000256" key="2">
    <source>
        <dbReference type="ARBA" id="ARBA00022980"/>
    </source>
</evidence>
<dbReference type="Proteomes" id="UP000311382">
    <property type="component" value="Unassembled WGS sequence"/>
</dbReference>
<reference evidence="6 7" key="1">
    <citation type="submission" date="2019-03" db="EMBL/GenBank/DDBJ databases">
        <title>Rhodosporidium diobovatum UCD-FST 08-225 genome sequencing, assembly, and annotation.</title>
        <authorList>
            <person name="Fakankun I.U."/>
            <person name="Fristensky B."/>
            <person name="Levin D.B."/>
        </authorList>
    </citation>
    <scope>NUCLEOTIDE SEQUENCE [LARGE SCALE GENOMIC DNA]</scope>
    <source>
        <strain evidence="6 7">UCD-FST 08-225</strain>
    </source>
</reference>
<dbReference type="EMBL" id="SOZI01000086">
    <property type="protein sequence ID" value="TNY19732.1"/>
    <property type="molecule type" value="Genomic_DNA"/>
</dbReference>
<dbReference type="PANTHER" id="PTHR14413:SF16">
    <property type="entry name" value="LARGE RIBOSOMAL SUBUNIT PROTEIN BL17M"/>
    <property type="match status" value="1"/>
</dbReference>
<accession>A0A5C5FU36</accession>
<comment type="similarity">
    <text evidence="1 4">Belongs to the bacterial ribosomal protein bL17 family.</text>
</comment>
<name>A0A5C5FU36_9BASI</name>
<dbReference type="InterPro" id="IPR036373">
    <property type="entry name" value="Ribosomal_bL17_sf"/>
</dbReference>
<evidence type="ECO:0000313" key="7">
    <source>
        <dbReference type="Proteomes" id="UP000311382"/>
    </source>
</evidence>
<comment type="caution">
    <text evidence="6">The sequence shown here is derived from an EMBL/GenBank/DDBJ whole genome shotgun (WGS) entry which is preliminary data.</text>
</comment>
<evidence type="ECO:0000256" key="5">
    <source>
        <dbReference type="SAM" id="MobiDB-lite"/>
    </source>
</evidence>
<dbReference type="Pfam" id="PF01196">
    <property type="entry name" value="Ribosomal_L17"/>
    <property type="match status" value="1"/>
</dbReference>
<protein>
    <submittedName>
        <fullName evidence="6">RNA recognition motif-type RNA-binding protein</fullName>
    </submittedName>
</protein>
<dbReference type="GO" id="GO:0003735">
    <property type="term" value="F:structural constituent of ribosome"/>
    <property type="evidence" value="ECO:0007669"/>
    <property type="project" value="InterPro"/>
</dbReference>
<dbReference type="Gene3D" id="3.90.1030.10">
    <property type="entry name" value="Ribosomal protein L17"/>
    <property type="match status" value="1"/>
</dbReference>
<feature type="region of interest" description="Disordered" evidence="5">
    <location>
        <begin position="293"/>
        <end position="369"/>
    </location>
</feature>
<dbReference type="AlphaFoldDB" id="A0A5C5FU36"/>
<feature type="compositionally biased region" description="Basic and acidic residues" evidence="5">
    <location>
        <begin position="300"/>
        <end position="320"/>
    </location>
</feature>
<evidence type="ECO:0000256" key="1">
    <source>
        <dbReference type="ARBA" id="ARBA00008777"/>
    </source>
</evidence>
<dbReference type="OrthoDB" id="275000at2759"/>
<evidence type="ECO:0000256" key="3">
    <source>
        <dbReference type="ARBA" id="ARBA00023274"/>
    </source>
</evidence>
<dbReference type="STRING" id="5288.A0A5C5FU36"/>
<dbReference type="InterPro" id="IPR000456">
    <property type="entry name" value="Ribosomal_bL17"/>
</dbReference>
<dbReference type="NCBIfam" id="TIGR00059">
    <property type="entry name" value="L17"/>
    <property type="match status" value="1"/>
</dbReference>
<feature type="compositionally biased region" description="Low complexity" evidence="5">
    <location>
        <begin position="338"/>
        <end position="357"/>
    </location>
</feature>
<evidence type="ECO:0000313" key="6">
    <source>
        <dbReference type="EMBL" id="TNY19732.1"/>
    </source>
</evidence>
<keyword evidence="7" id="KW-1185">Reference proteome</keyword>
<dbReference type="PANTHER" id="PTHR14413">
    <property type="entry name" value="RIBOSOMAL PROTEIN L17"/>
    <property type="match status" value="1"/>
</dbReference>
<keyword evidence="2 4" id="KW-0689">Ribosomal protein</keyword>
<gene>
    <name evidence="6" type="ORF">DMC30DRAFT_447663</name>
</gene>
<sequence>MRHGLRTAKLGRPTAHRVLMLRNLVSSLLHHEQVTTTLPKAKAAQKLADKVIQWGKLGGKSNWDRANAFLLNPKDTLRPLFTTLAQRYASRPGGYTRIQRAGYRVGDNAPIAVLELVDSASDLRFERAARTVGREMALRAREGPTPAGQDGWHALRRRVEAKGPDHIGAMLGQARELEPLTRDNVVKALRYRAAPVPVDPATSVASASEVLPAAAAGEADAAGGAPPAAATTPVVHPASLFLDRAYHHYLASLAEFSLATQRAPDPLRTIKQLTQRLGSLELRGAPKPVVTVPSVGRTPKAGERTDGWEAHVESGEEVSRRGGPIARAKGNKGRESRAWGAGAGAAKGKADKVAQALEADEAAQAEQRA</sequence>
<organism evidence="6 7">
    <name type="scientific">Rhodotorula diobovata</name>
    <dbReference type="NCBI Taxonomy" id="5288"/>
    <lineage>
        <taxon>Eukaryota</taxon>
        <taxon>Fungi</taxon>
        <taxon>Dikarya</taxon>
        <taxon>Basidiomycota</taxon>
        <taxon>Pucciniomycotina</taxon>
        <taxon>Microbotryomycetes</taxon>
        <taxon>Sporidiobolales</taxon>
        <taxon>Sporidiobolaceae</taxon>
        <taxon>Rhodotorula</taxon>
    </lineage>
</organism>
<keyword evidence="3 4" id="KW-0687">Ribonucleoprotein</keyword>
<dbReference type="SUPFAM" id="SSF64263">
    <property type="entry name" value="Prokaryotic ribosomal protein L17"/>
    <property type="match status" value="1"/>
</dbReference>
<dbReference type="GO" id="GO:0005762">
    <property type="term" value="C:mitochondrial large ribosomal subunit"/>
    <property type="evidence" value="ECO:0007669"/>
    <property type="project" value="TreeGrafter"/>
</dbReference>